<dbReference type="InterPro" id="IPR036046">
    <property type="entry name" value="Acylphosphatase-like_dom_sf"/>
</dbReference>
<dbReference type="InterPro" id="IPR001792">
    <property type="entry name" value="Acylphosphatase-like_dom"/>
</dbReference>
<keyword evidence="1 5" id="KW-0378">Hydrolase</keyword>
<feature type="region of interest" description="Disordered" evidence="3">
    <location>
        <begin position="1"/>
        <end position="22"/>
    </location>
</feature>
<dbReference type="Gene3D" id="3.30.70.100">
    <property type="match status" value="1"/>
</dbReference>
<evidence type="ECO:0000256" key="3">
    <source>
        <dbReference type="SAM" id="MobiDB-lite"/>
    </source>
</evidence>
<dbReference type="PANTHER" id="PTHR47268">
    <property type="entry name" value="ACYLPHOSPHATASE"/>
    <property type="match status" value="1"/>
</dbReference>
<reference evidence="5 6" key="1">
    <citation type="journal article" date="2014" name="PLoS Genet.">
        <title>Phylogenetically driven sequencing of extremely halophilic archaea reveals strategies for static and dynamic osmo-response.</title>
        <authorList>
            <person name="Becker E.A."/>
            <person name="Seitzer P.M."/>
            <person name="Tritt A."/>
            <person name="Larsen D."/>
            <person name="Krusor M."/>
            <person name="Yao A.I."/>
            <person name="Wu D."/>
            <person name="Madern D."/>
            <person name="Eisen J.A."/>
            <person name="Darling A.E."/>
            <person name="Facciotti M.T."/>
        </authorList>
    </citation>
    <scope>NUCLEOTIDE SEQUENCE [LARGE SCALE GENOMIC DNA]</scope>
    <source>
        <strain evidence="5 6">ATCC 29715</strain>
    </source>
</reference>
<dbReference type="GO" id="GO:0003998">
    <property type="term" value="F:acylphosphatase activity"/>
    <property type="evidence" value="ECO:0007669"/>
    <property type="project" value="UniProtKB-EC"/>
</dbReference>
<dbReference type="SUPFAM" id="SSF54975">
    <property type="entry name" value="Acylphosphatase/BLUF domain-like"/>
    <property type="match status" value="1"/>
</dbReference>
<dbReference type="EMBL" id="AOLQ01000009">
    <property type="protein sequence ID" value="EMA10347.1"/>
    <property type="molecule type" value="Genomic_DNA"/>
</dbReference>
<name>M0JMG6_HALVA</name>
<accession>M0JMG6</accession>
<dbReference type="EC" id="3.6.1.7" evidence="1"/>
<dbReference type="Proteomes" id="UP000011534">
    <property type="component" value="Unassembled WGS sequence"/>
</dbReference>
<feature type="active site" evidence="1">
    <location>
        <position position="39"/>
    </location>
</feature>
<dbReference type="PROSITE" id="PS51160">
    <property type="entry name" value="ACYLPHOSPHATASE_3"/>
    <property type="match status" value="1"/>
</dbReference>
<comment type="similarity">
    <text evidence="2">Belongs to the acylphosphatase family.</text>
</comment>
<evidence type="ECO:0000313" key="5">
    <source>
        <dbReference type="EMBL" id="EMA10347.1"/>
    </source>
</evidence>
<dbReference type="Pfam" id="PF00708">
    <property type="entry name" value="Acylphosphatase"/>
    <property type="match status" value="1"/>
</dbReference>
<keyword evidence="6" id="KW-1185">Reference proteome</keyword>
<evidence type="ECO:0000256" key="1">
    <source>
        <dbReference type="PROSITE-ProRule" id="PRU00520"/>
    </source>
</evidence>
<evidence type="ECO:0000313" key="6">
    <source>
        <dbReference type="Proteomes" id="UP000011534"/>
    </source>
</evidence>
<dbReference type="PROSITE" id="PS00151">
    <property type="entry name" value="ACYLPHOSPHATASE_2"/>
    <property type="match status" value="1"/>
</dbReference>
<dbReference type="NCBIfam" id="NF011016">
    <property type="entry name" value="PRK14444.1"/>
    <property type="match status" value="1"/>
</dbReference>
<comment type="catalytic activity">
    <reaction evidence="1">
        <text>an acyl phosphate + H2O = a carboxylate + phosphate + H(+)</text>
        <dbReference type="Rhea" id="RHEA:14965"/>
        <dbReference type="ChEBI" id="CHEBI:15377"/>
        <dbReference type="ChEBI" id="CHEBI:15378"/>
        <dbReference type="ChEBI" id="CHEBI:29067"/>
        <dbReference type="ChEBI" id="CHEBI:43474"/>
        <dbReference type="ChEBI" id="CHEBI:59918"/>
        <dbReference type="EC" id="3.6.1.7"/>
    </reaction>
</comment>
<protein>
    <recommendedName>
        <fullName evidence="1">acylphosphatase</fullName>
        <ecNumber evidence="1">3.6.1.7</ecNumber>
    </recommendedName>
</protein>
<gene>
    <name evidence="5" type="ORF">C437_03551</name>
</gene>
<dbReference type="InterPro" id="IPR020456">
    <property type="entry name" value="Acylphosphatase"/>
</dbReference>
<dbReference type="PANTHER" id="PTHR47268:SF4">
    <property type="entry name" value="ACYLPHOSPHATASE"/>
    <property type="match status" value="1"/>
</dbReference>
<dbReference type="PATRIC" id="fig|662477.6.peg.689"/>
<evidence type="ECO:0000259" key="4">
    <source>
        <dbReference type="PROSITE" id="PS51160"/>
    </source>
</evidence>
<evidence type="ECO:0000256" key="2">
    <source>
        <dbReference type="RuleBase" id="RU004168"/>
    </source>
</evidence>
<sequence length="110" mass="12256">MRRGTEGDSITESAGKPSAMARTRAHVFVSGRVQGVYYRATTRERAQDQGVDGWVRNLDGGRVEAVFEGPEADVDAMVDFCHDGSERADVTDVEVEYEEPEDIDGFEVRW</sequence>
<dbReference type="InterPro" id="IPR017968">
    <property type="entry name" value="Acylphosphatase_CS"/>
</dbReference>
<feature type="domain" description="Acylphosphatase-like" evidence="4">
    <location>
        <begin position="24"/>
        <end position="110"/>
    </location>
</feature>
<proteinExistence type="inferred from homology"/>
<dbReference type="AlphaFoldDB" id="M0JMG6"/>
<feature type="active site" evidence="1">
    <location>
        <position position="57"/>
    </location>
</feature>
<dbReference type="PRINTS" id="PR00112">
    <property type="entry name" value="ACYLPHPHTASE"/>
</dbReference>
<organism evidence="5 6">
    <name type="scientific">Haloarcula vallismortis ATCC 29715</name>
    <dbReference type="NCBI Taxonomy" id="662477"/>
    <lineage>
        <taxon>Archaea</taxon>
        <taxon>Methanobacteriati</taxon>
        <taxon>Methanobacteriota</taxon>
        <taxon>Stenosarchaea group</taxon>
        <taxon>Halobacteria</taxon>
        <taxon>Halobacteriales</taxon>
        <taxon>Haloarculaceae</taxon>
        <taxon>Haloarcula</taxon>
    </lineage>
</organism>
<comment type="caution">
    <text evidence="5">The sequence shown here is derived from an EMBL/GenBank/DDBJ whole genome shotgun (WGS) entry which is preliminary data.</text>
</comment>